<comment type="subcellular location">
    <subcellularLocation>
        <location evidence="3">Cytoplasm</location>
        <location evidence="3">Cytosol</location>
    </subcellularLocation>
    <subcellularLocation>
        <location evidence="2">Endoplasmic reticulum</location>
    </subcellularLocation>
    <subcellularLocation>
        <location evidence="1">Mitochondrion</location>
    </subcellularLocation>
</comment>
<dbReference type="Gene3D" id="1.25.10.10">
    <property type="entry name" value="Leucine-rich Repeat Variant"/>
    <property type="match status" value="3"/>
</dbReference>
<dbReference type="InterPro" id="IPR000225">
    <property type="entry name" value="Armadillo"/>
</dbReference>
<dbReference type="GO" id="GO:0005739">
    <property type="term" value="C:mitochondrion"/>
    <property type="evidence" value="ECO:0007669"/>
    <property type="project" value="UniProtKB-SubCell"/>
</dbReference>
<dbReference type="RefSeq" id="XP_047738982.1">
    <property type="nucleotide sequence ID" value="XM_047883026.1"/>
</dbReference>
<keyword evidence="6" id="KW-0496">Mitochondrion</keyword>
<evidence type="ECO:0000256" key="7">
    <source>
        <dbReference type="PROSITE-ProRule" id="PRU00259"/>
    </source>
</evidence>
<name>A0A979FRD0_HYAAZ</name>
<keyword evidence="4" id="KW-0963">Cytoplasm</keyword>
<evidence type="ECO:0000256" key="3">
    <source>
        <dbReference type="ARBA" id="ARBA00004514"/>
    </source>
</evidence>
<evidence type="ECO:0000313" key="10">
    <source>
        <dbReference type="RefSeq" id="XP_047738982.1"/>
    </source>
</evidence>
<reference evidence="10" key="1">
    <citation type="submission" date="2025-08" db="UniProtKB">
        <authorList>
            <consortium name="RefSeq"/>
        </authorList>
    </citation>
    <scope>IDENTIFICATION</scope>
    <source>
        <tissue evidence="10">Whole organism</tissue>
    </source>
</reference>
<evidence type="ECO:0000256" key="2">
    <source>
        <dbReference type="ARBA" id="ARBA00004240"/>
    </source>
</evidence>
<feature type="compositionally biased region" description="Low complexity" evidence="8">
    <location>
        <begin position="629"/>
        <end position="652"/>
    </location>
</feature>
<feature type="non-terminal residue" evidence="10">
    <location>
        <position position="919"/>
    </location>
</feature>
<evidence type="ECO:0000256" key="6">
    <source>
        <dbReference type="ARBA" id="ARBA00023128"/>
    </source>
</evidence>
<accession>A0A979FRD0</accession>
<dbReference type="GO" id="GO:0005085">
    <property type="term" value="F:guanyl-nucleotide exchange factor activity"/>
    <property type="evidence" value="ECO:0007669"/>
    <property type="project" value="InterPro"/>
</dbReference>
<dbReference type="PROSITE" id="PS50176">
    <property type="entry name" value="ARM_REPEAT"/>
    <property type="match status" value="1"/>
</dbReference>
<dbReference type="SUPFAM" id="SSF48371">
    <property type="entry name" value="ARM repeat"/>
    <property type="match status" value="1"/>
</dbReference>
<dbReference type="InterPro" id="IPR011989">
    <property type="entry name" value="ARM-like"/>
</dbReference>
<keyword evidence="9" id="KW-1185">Reference proteome</keyword>
<feature type="region of interest" description="Disordered" evidence="8">
    <location>
        <begin position="371"/>
        <end position="394"/>
    </location>
</feature>
<protein>
    <submittedName>
        <fullName evidence="10">Uncharacterized protein LOC108683254</fullName>
    </submittedName>
</protein>
<dbReference type="InterPro" id="IPR040144">
    <property type="entry name" value="RAP1GDS1"/>
</dbReference>
<dbReference type="InterPro" id="IPR016024">
    <property type="entry name" value="ARM-type_fold"/>
</dbReference>
<dbReference type="AlphaFoldDB" id="A0A979FRD0"/>
<dbReference type="GeneID" id="108683254"/>
<dbReference type="CTD" id="35609"/>
<feature type="repeat" description="ARM" evidence="7">
    <location>
        <begin position="491"/>
        <end position="538"/>
    </location>
</feature>
<sequence>MTADLSQLLSTLTLETNPESKVESPDILNEQFKKILAALPIDFEDSPDAVAAVSTSLSSGALLGLLQRGLGSSDDAVKTSAAEVVAKMAKCETHRCSNELVLLVPSLLALQETEPQDTSSTSLARVLQATRALGNICYEHDAGRVAVLENGGAAAIVALLQRAIDWPDVQSTHQESEADDEEDEACLSPVQELRAVVTGFLLNLTNSCDRITAVLCTVQCVQLLCQYLEQHSEEEDIATQVLLALACMADSPLGRETLSAVDLSPQLCLLLTHSVAPDVIEACLELTTTLAEMDVCKVQFAKGGVCEAVMEVVRRCTSSHSSYGAINSTHSPYGALNSTHSPYGAVNSTHSTHDKSLSDKMSSQTITEADNLESQVNPENSDHPENPDNAGNLEHADNTEACALDSLLDESDVHSEFCWQAIIQTATDLIVLILLGDASMPLIYKEGRGPVFVQLMAWLASGDETLQVPAALAMGNFARTDEQSMQLVSMGVSASLLQLLQQHTCSTGRVVVQHAVLAALRNLSIAQHNKRALIMQGALHVLVPLMATVDSFPVVFKLLATLRMIVDGNADAAIAIGMCVPAVQKLVWWCGVQEHPGVQGEASRLLAALVKNVLAGPPHSLVPPAMAASGSDSGNDSSSSSNDGTNNTNSSGYLSADNFNPINQPDSSTVNLTTQPDSSTVNLGTQPEKSTVNPRTQPNSSTVNPRTQPNSSTVNLTNQPNSSTVNPTNQPESSTVNLTNQPNNVEEAEKSKIAENENNDEEKCENNPTGVKSNPSEGVAIVDVPVGVAVLHSLVERGCLTPLLNMLRSCYPIMIQEACLALSLCLGLCKDLPGVLDHLDPPLLREGVANVATRAALSGVCPPSAAELLENSVNTLKEAAVATELPAAATELPAAATELPAAATELPAAATELPAAATE</sequence>
<evidence type="ECO:0000256" key="5">
    <source>
        <dbReference type="ARBA" id="ARBA00022824"/>
    </source>
</evidence>
<dbReference type="GO" id="GO:0005829">
    <property type="term" value="C:cytosol"/>
    <property type="evidence" value="ECO:0007669"/>
    <property type="project" value="UniProtKB-SubCell"/>
</dbReference>
<feature type="compositionally biased region" description="Polar residues" evidence="8">
    <location>
        <begin position="657"/>
        <end position="744"/>
    </location>
</feature>
<evidence type="ECO:0000313" key="9">
    <source>
        <dbReference type="Proteomes" id="UP000694843"/>
    </source>
</evidence>
<keyword evidence="5" id="KW-0256">Endoplasmic reticulum</keyword>
<evidence type="ECO:0000256" key="1">
    <source>
        <dbReference type="ARBA" id="ARBA00004173"/>
    </source>
</evidence>
<dbReference type="OrthoDB" id="26149at2759"/>
<dbReference type="KEGG" id="hazt:108683254"/>
<feature type="region of interest" description="Disordered" evidence="8">
    <location>
        <begin position="621"/>
        <end position="777"/>
    </location>
</feature>
<organism evidence="9 10">
    <name type="scientific">Hyalella azteca</name>
    <name type="common">Amphipod</name>
    <dbReference type="NCBI Taxonomy" id="294128"/>
    <lineage>
        <taxon>Eukaryota</taxon>
        <taxon>Metazoa</taxon>
        <taxon>Ecdysozoa</taxon>
        <taxon>Arthropoda</taxon>
        <taxon>Crustacea</taxon>
        <taxon>Multicrustacea</taxon>
        <taxon>Malacostraca</taxon>
        <taxon>Eumalacostraca</taxon>
        <taxon>Peracarida</taxon>
        <taxon>Amphipoda</taxon>
        <taxon>Senticaudata</taxon>
        <taxon>Talitrida</taxon>
        <taxon>Talitroidea</taxon>
        <taxon>Hyalellidae</taxon>
        <taxon>Hyalella</taxon>
    </lineage>
</organism>
<dbReference type="GO" id="GO:0005783">
    <property type="term" value="C:endoplasmic reticulum"/>
    <property type="evidence" value="ECO:0007669"/>
    <property type="project" value="UniProtKB-SubCell"/>
</dbReference>
<proteinExistence type="predicted"/>
<evidence type="ECO:0000256" key="8">
    <source>
        <dbReference type="SAM" id="MobiDB-lite"/>
    </source>
</evidence>
<dbReference type="Proteomes" id="UP000694843">
    <property type="component" value="Unplaced"/>
</dbReference>
<dbReference type="PANTHER" id="PTHR10957">
    <property type="entry name" value="RAP1 GTPASE-GDP DISSOCIATION STIMULATOR 1"/>
    <property type="match status" value="1"/>
</dbReference>
<gene>
    <name evidence="10" type="primary">LOC108683254</name>
</gene>
<dbReference type="SMART" id="SM00185">
    <property type="entry name" value="ARM"/>
    <property type="match status" value="5"/>
</dbReference>
<evidence type="ECO:0000256" key="4">
    <source>
        <dbReference type="ARBA" id="ARBA00022490"/>
    </source>
</evidence>